<feature type="compositionally biased region" description="Acidic residues" evidence="5">
    <location>
        <begin position="655"/>
        <end position="701"/>
    </location>
</feature>
<keyword evidence="4" id="KW-0539">Nucleus</keyword>
<dbReference type="PANTHER" id="PTHR13230:SF5">
    <property type="entry name" value="GENERAL TRANSCRIPTION FACTOR 3C POLYPEPTIDE 5"/>
    <property type="match status" value="1"/>
</dbReference>
<dbReference type="GO" id="GO:0001003">
    <property type="term" value="F:RNA polymerase III type 2 promoter sequence-specific DNA binding"/>
    <property type="evidence" value="ECO:0007669"/>
    <property type="project" value="TreeGrafter"/>
</dbReference>
<comment type="subcellular location">
    <subcellularLocation>
        <location evidence="1">Nucleus</location>
    </subcellularLocation>
</comment>
<dbReference type="InterPro" id="IPR019136">
    <property type="entry name" value="TF_IIIC_su-5_HTH"/>
</dbReference>
<evidence type="ECO:0000256" key="2">
    <source>
        <dbReference type="ARBA" id="ARBA00023125"/>
    </source>
</evidence>
<dbReference type="Pfam" id="PF17682">
    <property type="entry name" value="Tau95_N"/>
    <property type="match status" value="1"/>
</dbReference>
<organism evidence="8 9">
    <name type="scientific">Monilinia laxa</name>
    <name type="common">Brown rot fungus</name>
    <name type="synonym">Sclerotinia laxa</name>
    <dbReference type="NCBI Taxonomy" id="61186"/>
    <lineage>
        <taxon>Eukaryota</taxon>
        <taxon>Fungi</taxon>
        <taxon>Dikarya</taxon>
        <taxon>Ascomycota</taxon>
        <taxon>Pezizomycotina</taxon>
        <taxon>Leotiomycetes</taxon>
        <taxon>Helotiales</taxon>
        <taxon>Sclerotiniaceae</taxon>
        <taxon>Monilinia</taxon>
    </lineage>
</organism>
<name>A0A5N6JV98_MONLA</name>
<evidence type="ECO:0000313" key="8">
    <source>
        <dbReference type="EMBL" id="KAB8292124.1"/>
    </source>
</evidence>
<feature type="compositionally biased region" description="Polar residues" evidence="5">
    <location>
        <begin position="719"/>
        <end position="728"/>
    </location>
</feature>
<evidence type="ECO:0000259" key="6">
    <source>
        <dbReference type="Pfam" id="PF09734"/>
    </source>
</evidence>
<dbReference type="InterPro" id="IPR040454">
    <property type="entry name" value="TF_IIIC_Tfc1/Sfc1"/>
</dbReference>
<dbReference type="Pfam" id="PF09734">
    <property type="entry name" value="Tau95"/>
    <property type="match status" value="1"/>
</dbReference>
<dbReference type="AlphaFoldDB" id="A0A5N6JV98"/>
<proteinExistence type="predicted"/>
<feature type="compositionally biased region" description="Basic and acidic residues" evidence="5">
    <location>
        <begin position="702"/>
        <end position="716"/>
    </location>
</feature>
<dbReference type="GO" id="GO:0005634">
    <property type="term" value="C:nucleus"/>
    <property type="evidence" value="ECO:0007669"/>
    <property type="project" value="UniProtKB-SubCell"/>
</dbReference>
<keyword evidence="3" id="KW-0804">Transcription</keyword>
<protein>
    <recommendedName>
        <fullName evidence="10">Transcription factor IIIC subunit 5 HTH domain-containing protein</fullName>
    </recommendedName>
</protein>
<keyword evidence="2" id="KW-0238">DNA-binding</keyword>
<dbReference type="EMBL" id="VIGI01000013">
    <property type="protein sequence ID" value="KAB8292124.1"/>
    <property type="molecule type" value="Genomic_DNA"/>
</dbReference>
<comment type="caution">
    <text evidence="8">The sequence shown here is derived from an EMBL/GenBank/DDBJ whole genome shotgun (WGS) entry which is preliminary data.</text>
</comment>
<dbReference type="PANTHER" id="PTHR13230">
    <property type="entry name" value="GENERAL TRANSCRIPTION FACTOR IIIC, POLYPEPTIDE 5"/>
    <property type="match status" value="1"/>
</dbReference>
<feature type="compositionally biased region" description="Polar residues" evidence="5">
    <location>
        <begin position="165"/>
        <end position="182"/>
    </location>
</feature>
<evidence type="ECO:0000256" key="4">
    <source>
        <dbReference type="ARBA" id="ARBA00023242"/>
    </source>
</evidence>
<evidence type="ECO:0008006" key="10">
    <source>
        <dbReference type="Google" id="ProtNLM"/>
    </source>
</evidence>
<dbReference type="GO" id="GO:0006384">
    <property type="term" value="P:transcription initiation at RNA polymerase III promoter"/>
    <property type="evidence" value="ECO:0007669"/>
    <property type="project" value="InterPro"/>
</dbReference>
<feature type="domain" description="Transcription factor IIIC subunit 5 HTH" evidence="6">
    <location>
        <begin position="263"/>
        <end position="412"/>
    </location>
</feature>
<feature type="domain" description="Transcription factor IIIC subunit Tfc1/Sfc1 triple barrel" evidence="7">
    <location>
        <begin position="76"/>
        <end position="223"/>
    </location>
</feature>
<feature type="region of interest" description="Disordered" evidence="5">
    <location>
        <begin position="1"/>
        <end position="67"/>
    </location>
</feature>
<reference evidence="8 9" key="1">
    <citation type="submission" date="2019-06" db="EMBL/GenBank/DDBJ databases">
        <title>Genome Sequence of the Brown Rot Fungal Pathogen Monilinia laxa.</title>
        <authorList>
            <person name="De Miccolis Angelini R.M."/>
            <person name="Landi L."/>
            <person name="Abate D."/>
            <person name="Pollastro S."/>
            <person name="Romanazzi G."/>
            <person name="Faretra F."/>
        </authorList>
    </citation>
    <scope>NUCLEOTIDE SEQUENCE [LARGE SCALE GENOMIC DNA]</scope>
    <source>
        <strain evidence="8 9">Mlax316</strain>
    </source>
</reference>
<dbReference type="Gene3D" id="3.30.200.160">
    <property type="entry name" value="TFIIIC, subcomplex tauA, subunit Sfc1, barrel domain"/>
    <property type="match status" value="1"/>
</dbReference>
<evidence type="ECO:0000313" key="9">
    <source>
        <dbReference type="Proteomes" id="UP000326757"/>
    </source>
</evidence>
<evidence type="ECO:0000256" key="5">
    <source>
        <dbReference type="SAM" id="MobiDB-lite"/>
    </source>
</evidence>
<dbReference type="OrthoDB" id="5598268at2759"/>
<feature type="compositionally biased region" description="Acidic residues" evidence="5">
    <location>
        <begin position="1"/>
        <end position="63"/>
    </location>
</feature>
<sequence length="728" mass="82580">MEDYEDMEDIEFEEGVDFEEGEEEEEEEEEEGEDGEDQYAEGIAEENEGEAAGDYDYEEEEDPSAPVYTIPPREIVAVEHPLIIKNLENGIKTFGRQPQWNKILEGTEDECIPLFLRIRDPTCEPILSYNSITNNVLLKITVPKRTGRKRKRGSQDPYTDDANAKPTTNNGENSTRNIQSHSLNDKPISILRKLRDNVGKYAVEAVGAIEQSHRYRGLADYHQSTSHAPFMSHFQETAFSANWGKMRQFKLGSGKGWKPNEEIVPPPTFTHHPLPFNWGYRQNPLISTEVDAETGETSIVNRSKMPKLEMQYVHCDEDEDVPTKAHRDVPDDPVLKDFVAALQQAMNERPIWTRRALQNRLVNEPGYYLMKPALQYVGYQFRSGPWRDALIRYGVDPRKDPSCRIYQTIFFKLYEEDERAPDGQWKDMRSQYTKSQVFGTGDCPSHMFNGTSLTLDGKVWQICDITDPLLAPIIQNAPMAKKYDNNHDGYYNNGTLAKIRAIMKTKLIAIRSNKEIPENAFDVALSIPDFVEGKDGKKVHVPVPDMRLTDEEIEQLRKKGIISGMSGKGVRHIDSRSKRKQYRKGGKVENKRAKQYGMMKGPSTSKPKSSISVPKPRKKRAAKPDEKTATPDVSTVGAPADISTEDAIQMMDAWGEGEEVEAEVEVGEDDDEDLEENEEELVEAELGSENESTDSEDESEAEKEKEMFIKNYEARKVAASSNDHQGSS</sequence>
<keyword evidence="9" id="KW-1185">Reference proteome</keyword>
<dbReference type="GO" id="GO:0000127">
    <property type="term" value="C:transcription factor TFIIIC complex"/>
    <property type="evidence" value="ECO:0007669"/>
    <property type="project" value="InterPro"/>
</dbReference>
<dbReference type="InterPro" id="IPR042536">
    <property type="entry name" value="TFIIIC_tauA_Sfc1"/>
</dbReference>
<evidence type="ECO:0000256" key="3">
    <source>
        <dbReference type="ARBA" id="ARBA00023163"/>
    </source>
</evidence>
<feature type="region of interest" description="Disordered" evidence="5">
    <location>
        <begin position="564"/>
        <end position="728"/>
    </location>
</feature>
<feature type="region of interest" description="Disordered" evidence="5">
    <location>
        <begin position="145"/>
        <end position="182"/>
    </location>
</feature>
<evidence type="ECO:0000259" key="7">
    <source>
        <dbReference type="Pfam" id="PF17682"/>
    </source>
</evidence>
<accession>A0A5N6JV98</accession>
<dbReference type="Proteomes" id="UP000326757">
    <property type="component" value="Unassembled WGS sequence"/>
</dbReference>
<dbReference type="InterPro" id="IPR041499">
    <property type="entry name" value="Tfc1/Sfc1_N"/>
</dbReference>
<evidence type="ECO:0000256" key="1">
    <source>
        <dbReference type="ARBA" id="ARBA00004123"/>
    </source>
</evidence>
<dbReference type="GO" id="GO:0001002">
    <property type="term" value="F:RNA polymerase III type 1 promoter sequence-specific DNA binding"/>
    <property type="evidence" value="ECO:0007669"/>
    <property type="project" value="TreeGrafter"/>
</dbReference>
<gene>
    <name evidence="8" type="ORF">EYC80_007867</name>
</gene>
<feature type="compositionally biased region" description="Low complexity" evidence="5">
    <location>
        <begin position="600"/>
        <end position="614"/>
    </location>
</feature>